<feature type="transmembrane region" description="Helical" evidence="4">
    <location>
        <begin position="211"/>
        <end position="232"/>
    </location>
</feature>
<dbReference type="KEGG" id="dre:100126110"/>
<reference evidence="6" key="1">
    <citation type="journal article" date="2002" name="Proc. Natl. Acad. Sci. U.S.A.">
        <title>Generation and initial analysis of more than 15,000 full-length human and mouse cDNA sequences.</title>
        <authorList>
            <consortium name="Mammalian Gene Collection Program Team"/>
            <person name="Strausberg R.L."/>
            <person name="Feingold E.A."/>
            <person name="Grouse L.H."/>
            <person name="Derge J.G."/>
            <person name="Klausner R.D."/>
            <person name="Collins F.S."/>
            <person name="Wagner L."/>
            <person name="Shenmen C.M."/>
            <person name="Schuler G.D."/>
            <person name="Altschul S.F."/>
            <person name="Zeeberg B."/>
            <person name="Buetow K.H."/>
            <person name="Schaefer C.F."/>
            <person name="Bhat N.K."/>
            <person name="Hopkins R.F."/>
            <person name="Jordan H."/>
            <person name="Moore T."/>
            <person name="Max S.I."/>
            <person name="Wang J."/>
            <person name="Hsieh F."/>
            <person name="Diatchenko L."/>
            <person name="Marusina K."/>
            <person name="Farmer A.A."/>
            <person name="Rubin G.M."/>
            <person name="Hong L."/>
            <person name="Stapleton M."/>
            <person name="Soares M.B."/>
            <person name="Bonaldo M.F."/>
            <person name="Casavant T.L."/>
            <person name="Scheetz T.E."/>
            <person name="Brownstein M.J."/>
            <person name="Usdin T.B."/>
            <person name="Toshiyuki S."/>
            <person name="Carninci P."/>
            <person name="Prange C."/>
            <person name="Raha S.S."/>
            <person name="Loquellano N.A."/>
            <person name="Peters G.J."/>
            <person name="Abramson R.D."/>
            <person name="Mullahy S.J."/>
            <person name="Bosak S.A."/>
            <person name="McEwan P.J."/>
            <person name="McKernan K.J."/>
            <person name="Malek J.A."/>
            <person name="Gunaratne P.H."/>
            <person name="Richards S."/>
            <person name="Worley K.C."/>
            <person name="Hale S."/>
            <person name="Garcia A.M."/>
            <person name="Gay L.J."/>
            <person name="Hulyk S.W."/>
            <person name="Villalon D.K."/>
            <person name="Muzny D.M."/>
            <person name="Sodergren E.J."/>
            <person name="Lu X."/>
            <person name="Gibbs R.A."/>
            <person name="Fahey J."/>
            <person name="Helton E."/>
            <person name="Ketteman M."/>
            <person name="Madan A."/>
            <person name="Rodrigues S."/>
            <person name="Sanchez A."/>
            <person name="Whiting M."/>
            <person name="Madan A."/>
            <person name="Young A.C."/>
            <person name="Shevchenko Y."/>
            <person name="Bouffard G.G."/>
            <person name="Blakesley R.W."/>
            <person name="Touchman J.W."/>
            <person name="Green E.D."/>
            <person name="Dickson M.C."/>
            <person name="Rodriguez A.C."/>
            <person name="Grimwood J."/>
            <person name="Schmutz J."/>
            <person name="Myers R.M."/>
            <person name="Butterfield Y.S."/>
            <person name="Krzywinski M.I."/>
            <person name="Skalska U."/>
            <person name="Smailus D.E."/>
            <person name="Schnerch A."/>
            <person name="Schein J.E."/>
            <person name="Jones S.J."/>
            <person name="Marra M.A."/>
        </authorList>
    </citation>
    <scope>NUCLEOTIDE SEQUENCE</scope>
    <source>
        <tissue evidence="6">Eye</tissue>
    </source>
</reference>
<evidence type="ECO:0000313" key="9">
    <source>
        <dbReference type="ZFIN" id="ZDB-GENE-071004-84"/>
    </source>
</evidence>
<keyword evidence="4" id="KW-0472">Membrane</keyword>
<dbReference type="OrthoDB" id="8954335at2759"/>
<accession>A7YY96</accession>
<dbReference type="GeneID" id="100126110"/>
<gene>
    <name evidence="6 8 9" type="ORF">zgc:171452</name>
</gene>
<keyword evidence="4" id="KW-0812">Transmembrane</keyword>
<dbReference type="FunFam" id="3.40.50.300:FF:000366">
    <property type="entry name" value="GTPase, IMAP family member 2"/>
    <property type="match status" value="1"/>
</dbReference>
<keyword evidence="4" id="KW-1133">Transmembrane helix</keyword>
<protein>
    <submittedName>
        <fullName evidence="8">Uncharacterized protein LOC100126110</fullName>
    </submittedName>
    <submittedName>
        <fullName evidence="6">Zgc:171452 protein</fullName>
    </submittedName>
</protein>
<evidence type="ECO:0000313" key="6">
    <source>
        <dbReference type="EMBL" id="AAI52570.1"/>
    </source>
</evidence>
<keyword evidence="2" id="KW-0547">Nucleotide-binding</keyword>
<dbReference type="Gene3D" id="3.40.50.300">
    <property type="entry name" value="P-loop containing nucleotide triphosphate hydrolases"/>
    <property type="match status" value="1"/>
</dbReference>
<name>A7YY96_DANRE</name>
<dbReference type="EMBL" id="BC152569">
    <property type="protein sequence ID" value="AAI52570.1"/>
    <property type="molecule type" value="mRNA"/>
</dbReference>
<dbReference type="SUPFAM" id="SSF52540">
    <property type="entry name" value="P-loop containing nucleoside triphosphate hydrolases"/>
    <property type="match status" value="1"/>
</dbReference>
<organism evidence="6">
    <name type="scientific">Danio rerio</name>
    <name type="common">Zebrafish</name>
    <name type="synonym">Brachydanio rerio</name>
    <dbReference type="NCBI Taxonomy" id="7955"/>
    <lineage>
        <taxon>Eukaryota</taxon>
        <taxon>Metazoa</taxon>
        <taxon>Chordata</taxon>
        <taxon>Craniata</taxon>
        <taxon>Vertebrata</taxon>
        <taxon>Euteleostomi</taxon>
        <taxon>Actinopterygii</taxon>
        <taxon>Neopterygii</taxon>
        <taxon>Teleostei</taxon>
        <taxon>Ostariophysi</taxon>
        <taxon>Cypriniformes</taxon>
        <taxon>Danionidae</taxon>
        <taxon>Danioninae</taxon>
        <taxon>Danio</taxon>
    </lineage>
</organism>
<dbReference type="GO" id="GO:0005525">
    <property type="term" value="F:GTP binding"/>
    <property type="evidence" value="ECO:0007669"/>
    <property type="project" value="UniProtKB-KW"/>
</dbReference>
<dbReference type="CDD" id="cd01852">
    <property type="entry name" value="AIG1"/>
    <property type="match status" value="1"/>
</dbReference>
<dbReference type="AlphaFoldDB" id="A7YY96"/>
<evidence type="ECO:0000313" key="7">
    <source>
        <dbReference type="Proteomes" id="UP000000437"/>
    </source>
</evidence>
<feature type="domain" description="AIG1-type G" evidence="5">
    <location>
        <begin position="1"/>
        <end position="200"/>
    </location>
</feature>
<reference evidence="7" key="3">
    <citation type="journal article" date="2013" name="Nature">
        <title>The zebrafish reference genome sequence and its relationship to the human genome.</title>
        <authorList>
            <consortium name="Genome Reference Consortium Zebrafish"/>
            <person name="Howe K."/>
            <person name="Clark M.D."/>
            <person name="Torroja C.F."/>
            <person name="Torrance J."/>
            <person name="Berthelot C."/>
            <person name="Muffato M."/>
            <person name="Collins J.E."/>
            <person name="Humphray S."/>
            <person name="McLaren K."/>
            <person name="Matthews L."/>
            <person name="McLaren S."/>
            <person name="Sealy I."/>
            <person name="Caccamo M."/>
            <person name="Churcher C."/>
            <person name="Scott C."/>
            <person name="Barrett J.C."/>
            <person name="Koch R."/>
            <person name="Rauch G.J."/>
            <person name="White S."/>
            <person name="Chow W."/>
            <person name="Kilian B."/>
            <person name="Quintais L.T."/>
            <person name="Guerra-Assuncao J.A."/>
            <person name="Zhou Y."/>
            <person name="Gu Y."/>
            <person name="Yen J."/>
            <person name="Vogel J.H."/>
            <person name="Eyre T."/>
            <person name="Redmond S."/>
            <person name="Banerjee R."/>
            <person name="Chi J."/>
            <person name="Fu B."/>
            <person name="Langley E."/>
            <person name="Maguire S.F."/>
            <person name="Laird G.K."/>
            <person name="Lloyd D."/>
            <person name="Kenyon E."/>
            <person name="Donaldson S."/>
            <person name="Sehra H."/>
            <person name="Almeida-King J."/>
            <person name="Loveland J."/>
            <person name="Trevanion S."/>
            <person name="Jones M."/>
            <person name="Quail M."/>
            <person name="Willey D."/>
            <person name="Hunt A."/>
            <person name="Burton J."/>
            <person name="Sims S."/>
            <person name="McLay K."/>
            <person name="Plumb B."/>
            <person name="Davis J."/>
            <person name="Clee C."/>
            <person name="Oliver K."/>
            <person name="Clark R."/>
            <person name="Riddle C."/>
            <person name="Elliot D."/>
            <person name="Eliott D."/>
            <person name="Threadgold G."/>
            <person name="Harden G."/>
            <person name="Ware D."/>
            <person name="Begum S."/>
            <person name="Mortimore B."/>
            <person name="Mortimer B."/>
            <person name="Kerry G."/>
            <person name="Heath P."/>
            <person name="Phillimore B."/>
            <person name="Tracey A."/>
            <person name="Corby N."/>
            <person name="Dunn M."/>
            <person name="Johnson C."/>
            <person name="Wood J."/>
            <person name="Clark S."/>
            <person name="Pelan S."/>
            <person name="Griffiths G."/>
            <person name="Smith M."/>
            <person name="Glithero R."/>
            <person name="Howden P."/>
            <person name="Barker N."/>
            <person name="Lloyd C."/>
            <person name="Stevens C."/>
            <person name="Harley J."/>
            <person name="Holt K."/>
            <person name="Panagiotidis G."/>
            <person name="Lovell J."/>
            <person name="Beasley H."/>
            <person name="Henderson C."/>
            <person name="Gordon D."/>
            <person name="Auger K."/>
            <person name="Wright D."/>
            <person name="Collins J."/>
            <person name="Raisen C."/>
            <person name="Dyer L."/>
            <person name="Leung K."/>
            <person name="Robertson L."/>
            <person name="Ambridge K."/>
            <person name="Leongamornlert D."/>
            <person name="McGuire S."/>
            <person name="Gilderthorp R."/>
            <person name="Griffiths C."/>
            <person name="Manthravadi D."/>
            <person name="Nichol S."/>
            <person name="Barker G."/>
            <person name="Whitehead S."/>
            <person name="Kay M."/>
            <person name="Brown J."/>
            <person name="Murnane C."/>
            <person name="Gray E."/>
            <person name="Humphries M."/>
            <person name="Sycamore N."/>
            <person name="Barker D."/>
            <person name="Saunders D."/>
            <person name="Wallis J."/>
            <person name="Babbage A."/>
            <person name="Hammond S."/>
            <person name="Mashreghi-Mohammadi M."/>
            <person name="Barr L."/>
            <person name="Martin S."/>
            <person name="Wray P."/>
            <person name="Ellington A."/>
            <person name="Matthews N."/>
            <person name="Ellwood M."/>
            <person name="Woodmansey R."/>
            <person name="Clark G."/>
            <person name="Cooper J."/>
            <person name="Cooper J."/>
            <person name="Tromans A."/>
            <person name="Grafham D."/>
            <person name="Skuce C."/>
            <person name="Pandian R."/>
            <person name="Andrews R."/>
            <person name="Harrison E."/>
            <person name="Kimberley A."/>
            <person name="Garnett J."/>
            <person name="Fosker N."/>
            <person name="Hall R."/>
            <person name="Garner P."/>
            <person name="Kelly D."/>
            <person name="Bird C."/>
            <person name="Palmer S."/>
            <person name="Gehring I."/>
            <person name="Berger A."/>
            <person name="Dooley C.M."/>
            <person name="Ersan-Urun Z."/>
            <person name="Eser C."/>
            <person name="Geiger H."/>
            <person name="Geisler M."/>
            <person name="Karotki L."/>
            <person name="Kirn A."/>
            <person name="Konantz J."/>
            <person name="Konantz M."/>
            <person name="Oberlander M."/>
            <person name="Rudolph-Geiger S."/>
            <person name="Teucke M."/>
            <person name="Lanz C."/>
            <person name="Raddatz G."/>
            <person name="Osoegawa K."/>
            <person name="Zhu B."/>
            <person name="Rapp A."/>
            <person name="Widaa S."/>
            <person name="Langford C."/>
            <person name="Yang F."/>
            <person name="Schuster S.C."/>
            <person name="Carter N.P."/>
            <person name="Harrow J."/>
            <person name="Ning Z."/>
            <person name="Herrero J."/>
            <person name="Searle S.M."/>
            <person name="Enright A."/>
            <person name="Geisler R."/>
            <person name="Plasterk R.H."/>
            <person name="Lee C."/>
            <person name="Westerfield M."/>
            <person name="de Jong P.J."/>
            <person name="Zon L.I."/>
            <person name="Postlethwait J.H."/>
            <person name="Nusslein-Volhard C."/>
            <person name="Hubbard T.J."/>
            <person name="Roest Crollius H."/>
            <person name="Rogers J."/>
            <person name="Stemple D.L."/>
        </authorList>
    </citation>
    <scope>NUCLEOTIDE SEQUENCE [LARGE SCALE GENOMIC DNA]</scope>
</reference>
<dbReference type="PANTHER" id="PTHR10903:SF188">
    <property type="entry name" value="GTPASE IMAP FAMILY MEMBER 2-LIKE-RELATED"/>
    <property type="match status" value="1"/>
</dbReference>
<dbReference type="GO" id="GO:0003924">
    <property type="term" value="F:GTPase activity"/>
    <property type="evidence" value="ECO:0000318"/>
    <property type="project" value="GO_Central"/>
</dbReference>
<evidence type="ECO:0000256" key="1">
    <source>
        <dbReference type="ARBA" id="ARBA00008535"/>
    </source>
</evidence>
<evidence type="ECO:0000313" key="8">
    <source>
        <dbReference type="RefSeq" id="NP_001103308.1"/>
    </source>
</evidence>
<feature type="transmembrane region" description="Helical" evidence="4">
    <location>
        <begin position="238"/>
        <end position="262"/>
    </location>
</feature>
<sequence length="278" mass="30401">MSDLRIVLVGESGAGKSSSGNTILGEKVFIKQFTEKSVTEKCQKPQREVKGRIISVIDTPGLCDTSINKEEVKKEMEKSTETSAPGPHVFLLVLRLDEKPANQEKNTMKWIQENFGEEANRYTIILFTRGDQIKTSIEEFLANNEEMRALAEQCKGGYHVFNNTDEQNRSQVSELLEKIDSMLEENGGQFYTNEMYMEAQRGRNLTGAQKAVFVGAGLLGGAIEGAGAVAVVQTTMALAAIPAAFIAAGVAIMAEGAALTFIDALRACIKRRNRDNGK</sequence>
<dbReference type="RefSeq" id="NP_001103308.1">
    <property type="nucleotide sequence ID" value="NM_001109838.1"/>
</dbReference>
<proteinExistence type="evidence at transcript level"/>
<dbReference type="PhylomeDB" id="A7YY96"/>
<evidence type="ECO:0000259" key="5">
    <source>
        <dbReference type="PROSITE" id="PS51720"/>
    </source>
</evidence>
<reference evidence="8" key="4">
    <citation type="journal article" date="2015" name="Nat. Commun.">
        <title>RFX transcription factors are essential for hearing in mice.</title>
        <authorList>
            <person name="Elkon R."/>
            <person name="Milon B."/>
            <person name="Morrison L."/>
            <person name="Shah M."/>
            <person name="Vijayakumar S."/>
            <person name="Racherla M."/>
            <person name="Leitch C.C."/>
            <person name="Silipino L."/>
            <person name="Hadi S."/>
            <person name="Weiss-Gayet M."/>
            <person name="Barras E."/>
            <person name="Schmid C.D."/>
            <person name="Ait-Lounis A."/>
            <person name="Barnes A."/>
            <person name="Song Y."/>
            <person name="Eisenman D.J."/>
            <person name="Eliyahu E."/>
            <person name="Frolenkov G.I."/>
            <person name="Strome S.E."/>
            <person name="Durand B."/>
            <person name="Zaghloul N.A."/>
            <person name="Jones S.M."/>
            <person name="Reith W."/>
            <person name="Hertzano R."/>
        </authorList>
    </citation>
    <scope>NUCLEOTIDE SEQUENCE</scope>
</reference>
<dbReference type="PANTHER" id="PTHR10903">
    <property type="entry name" value="GTPASE, IMAP FAMILY MEMBER-RELATED"/>
    <property type="match status" value="1"/>
</dbReference>
<dbReference type="PROSITE" id="PS51720">
    <property type="entry name" value="G_AIG1"/>
    <property type="match status" value="1"/>
</dbReference>
<reference evidence="6" key="2">
    <citation type="submission" date="2007-09" db="EMBL/GenBank/DDBJ databases">
        <authorList>
            <consortium name="NIH MGC Project"/>
        </authorList>
    </citation>
    <scope>NUCLEOTIDE SEQUENCE</scope>
    <source>
        <tissue evidence="6">Eye</tissue>
    </source>
</reference>
<dbReference type="Pfam" id="PF04548">
    <property type="entry name" value="AIG1"/>
    <property type="match status" value="1"/>
</dbReference>
<dbReference type="InterPro" id="IPR006703">
    <property type="entry name" value="G_AIG1"/>
</dbReference>
<dbReference type="ZFIN" id="ZDB-GENE-071004-84">
    <property type="gene designation" value="zgc:171452"/>
</dbReference>
<comment type="similarity">
    <text evidence="1">Belongs to the TRAFAC class TrmE-Era-EngA-EngB-Septin-like GTPase superfamily. AIG1/Toc34/Toc159-like paraseptin GTPase family. IAN subfamily.</text>
</comment>
<evidence type="ECO:0000256" key="2">
    <source>
        <dbReference type="ARBA" id="ARBA00022741"/>
    </source>
</evidence>
<dbReference type="Proteomes" id="UP000000437">
    <property type="component" value="Chromosome 1"/>
</dbReference>
<keyword evidence="7" id="KW-1185">Reference proteome</keyword>
<dbReference type="InterPro" id="IPR045058">
    <property type="entry name" value="GIMA/IAN/Toc"/>
</dbReference>
<keyword evidence="3" id="KW-0342">GTP-binding</keyword>
<reference evidence="8" key="5">
    <citation type="submission" date="2025-04" db="UniProtKB">
        <authorList>
            <consortium name="RefSeq"/>
        </authorList>
    </citation>
    <scope>IDENTIFICATION</scope>
</reference>
<evidence type="ECO:0000256" key="3">
    <source>
        <dbReference type="ARBA" id="ARBA00023134"/>
    </source>
</evidence>
<dbReference type="InterPro" id="IPR027417">
    <property type="entry name" value="P-loop_NTPase"/>
</dbReference>
<dbReference type="AGR" id="ZFIN:ZDB-GENE-071004-84"/>
<evidence type="ECO:0000256" key="4">
    <source>
        <dbReference type="SAM" id="Phobius"/>
    </source>
</evidence>